<dbReference type="SUPFAM" id="SSF50249">
    <property type="entry name" value="Nucleic acid-binding proteins"/>
    <property type="match status" value="1"/>
</dbReference>
<comment type="caution">
    <text evidence="8">The sequence shown here is derived from an EMBL/GenBank/DDBJ whole genome shotgun (WGS) entry which is preliminary data.</text>
</comment>
<keyword evidence="4" id="KW-0233">DNA recombination</keyword>
<dbReference type="PANTHER" id="PTHR33991:SF1">
    <property type="entry name" value="DNA REPAIR PROTEIN RECO"/>
    <property type="match status" value="1"/>
</dbReference>
<feature type="domain" description="DNA replication/recombination mediator RecO N-terminal" evidence="7">
    <location>
        <begin position="1"/>
        <end position="79"/>
    </location>
</feature>
<accession>X1AX57</accession>
<dbReference type="EMBL" id="BART01000606">
    <property type="protein sequence ID" value="GAG73787.1"/>
    <property type="molecule type" value="Genomic_DNA"/>
</dbReference>
<dbReference type="InterPro" id="IPR003717">
    <property type="entry name" value="RecO"/>
</dbReference>
<dbReference type="Gene3D" id="2.40.50.140">
    <property type="entry name" value="Nucleic acid-binding proteins"/>
    <property type="match status" value="1"/>
</dbReference>
<evidence type="ECO:0000256" key="6">
    <source>
        <dbReference type="ARBA" id="ARBA00033409"/>
    </source>
</evidence>
<protein>
    <recommendedName>
        <fullName evidence="2">DNA repair protein RecO</fullName>
    </recommendedName>
    <alternativeName>
        <fullName evidence="6">Recombination protein O</fullName>
    </alternativeName>
</protein>
<evidence type="ECO:0000256" key="1">
    <source>
        <dbReference type="ARBA" id="ARBA00007452"/>
    </source>
</evidence>
<dbReference type="SUPFAM" id="SSF57863">
    <property type="entry name" value="ArfGap/RecO-like zinc finger"/>
    <property type="match status" value="1"/>
</dbReference>
<dbReference type="InterPro" id="IPR042242">
    <property type="entry name" value="RecO_C"/>
</dbReference>
<sequence>MPSYKAKAIILKSYKLGESDKIVKMYSQDGDIISAVAKSARKVRSKFGGRLELFNLVDLELSTGRNLDIINQVEIIKSFKNISSDFYKFVFCEIISKIILKTQVSGGDSSPLLFKLIYACFNEINNLNPEDVVSLKKTMCFFGIKFLRITGYIPLLKNCSKCNKELKNLYSFHKDKIYFSVKYGGILCGKCADSSGGMEVLGASDYRFLYDLFNLKLEDFRDLEVGLPTLKRVYKLIENYIIYHTECNLESFKYFKKIG</sequence>
<evidence type="ECO:0000256" key="4">
    <source>
        <dbReference type="ARBA" id="ARBA00023172"/>
    </source>
</evidence>
<comment type="similarity">
    <text evidence="1">Belongs to the RecO family.</text>
</comment>
<keyword evidence="5" id="KW-0234">DNA repair</keyword>
<dbReference type="HAMAP" id="MF_00201">
    <property type="entry name" value="RecO"/>
    <property type="match status" value="1"/>
</dbReference>
<dbReference type="InterPro" id="IPR037278">
    <property type="entry name" value="ARFGAP/RecO"/>
</dbReference>
<dbReference type="GO" id="GO:0043590">
    <property type="term" value="C:bacterial nucleoid"/>
    <property type="evidence" value="ECO:0007669"/>
    <property type="project" value="TreeGrafter"/>
</dbReference>
<name>X1AX57_9ZZZZ</name>
<evidence type="ECO:0000259" key="7">
    <source>
        <dbReference type="Pfam" id="PF11967"/>
    </source>
</evidence>
<dbReference type="GO" id="GO:0006302">
    <property type="term" value="P:double-strand break repair"/>
    <property type="evidence" value="ECO:0007669"/>
    <property type="project" value="TreeGrafter"/>
</dbReference>
<dbReference type="Pfam" id="PF11967">
    <property type="entry name" value="RecO_N"/>
    <property type="match status" value="1"/>
</dbReference>
<evidence type="ECO:0000313" key="8">
    <source>
        <dbReference type="EMBL" id="GAG73787.1"/>
    </source>
</evidence>
<proteinExistence type="inferred from homology"/>
<evidence type="ECO:0000256" key="3">
    <source>
        <dbReference type="ARBA" id="ARBA00022763"/>
    </source>
</evidence>
<dbReference type="Gene3D" id="1.20.1440.120">
    <property type="entry name" value="Recombination protein O, C-terminal domain"/>
    <property type="match status" value="1"/>
</dbReference>
<evidence type="ECO:0000256" key="5">
    <source>
        <dbReference type="ARBA" id="ARBA00023204"/>
    </source>
</evidence>
<dbReference type="InterPro" id="IPR022572">
    <property type="entry name" value="DNA_rep/recomb_RecO_N"/>
</dbReference>
<evidence type="ECO:0000256" key="2">
    <source>
        <dbReference type="ARBA" id="ARBA00021310"/>
    </source>
</evidence>
<dbReference type="PANTHER" id="PTHR33991">
    <property type="entry name" value="DNA REPAIR PROTEIN RECO"/>
    <property type="match status" value="1"/>
</dbReference>
<reference evidence="8" key="1">
    <citation type="journal article" date="2014" name="Front. Microbiol.">
        <title>High frequency of phylogenetically diverse reductive dehalogenase-homologous genes in deep subseafloor sedimentary metagenomes.</title>
        <authorList>
            <person name="Kawai M."/>
            <person name="Futagami T."/>
            <person name="Toyoda A."/>
            <person name="Takaki Y."/>
            <person name="Nishi S."/>
            <person name="Hori S."/>
            <person name="Arai W."/>
            <person name="Tsubouchi T."/>
            <person name="Morono Y."/>
            <person name="Uchiyama I."/>
            <person name="Ito T."/>
            <person name="Fujiyama A."/>
            <person name="Inagaki F."/>
            <person name="Takami H."/>
        </authorList>
    </citation>
    <scope>NUCLEOTIDE SEQUENCE</scope>
    <source>
        <strain evidence="8">Expedition CK06-06</strain>
    </source>
</reference>
<keyword evidence="3" id="KW-0227">DNA damage</keyword>
<organism evidence="8">
    <name type="scientific">marine sediment metagenome</name>
    <dbReference type="NCBI Taxonomy" id="412755"/>
    <lineage>
        <taxon>unclassified sequences</taxon>
        <taxon>metagenomes</taxon>
        <taxon>ecological metagenomes</taxon>
    </lineage>
</organism>
<dbReference type="NCBIfam" id="TIGR00613">
    <property type="entry name" value="reco"/>
    <property type="match status" value="1"/>
</dbReference>
<dbReference type="AlphaFoldDB" id="X1AX57"/>
<dbReference type="Pfam" id="PF02565">
    <property type="entry name" value="RecO_C"/>
    <property type="match status" value="1"/>
</dbReference>
<dbReference type="InterPro" id="IPR012340">
    <property type="entry name" value="NA-bd_OB-fold"/>
</dbReference>
<gene>
    <name evidence="8" type="ORF">S01H4_02685</name>
</gene>
<feature type="non-terminal residue" evidence="8">
    <location>
        <position position="259"/>
    </location>
</feature>
<dbReference type="GO" id="GO:0006310">
    <property type="term" value="P:DNA recombination"/>
    <property type="evidence" value="ECO:0007669"/>
    <property type="project" value="UniProtKB-KW"/>
</dbReference>